<dbReference type="EMBL" id="DTPI01000031">
    <property type="protein sequence ID" value="HGE66629.1"/>
    <property type="molecule type" value="Genomic_DNA"/>
</dbReference>
<evidence type="ECO:0000313" key="3">
    <source>
        <dbReference type="EMBL" id="HGU58657.1"/>
    </source>
</evidence>
<dbReference type="InterPro" id="IPR003010">
    <property type="entry name" value="C-N_Hydrolase"/>
</dbReference>
<reference evidence="3" key="1">
    <citation type="journal article" date="2020" name="mSystems">
        <title>Genome- and Community-Level Interaction Insights into Carbon Utilization and Element Cycling Functions of Hydrothermarchaeota in Hydrothermal Sediment.</title>
        <authorList>
            <person name="Zhou Z."/>
            <person name="Liu Y."/>
            <person name="Xu W."/>
            <person name="Pan J."/>
            <person name="Luo Z.H."/>
            <person name="Li M."/>
        </authorList>
    </citation>
    <scope>NUCLEOTIDE SEQUENCE [LARGE SCALE GENOMIC DNA]</scope>
    <source>
        <strain evidence="3">SpSt-62</strain>
        <strain evidence="2">SpSt-97</strain>
    </source>
</reference>
<comment type="caution">
    <text evidence="3">The sequence shown here is derived from an EMBL/GenBank/DDBJ whole genome shotgun (WGS) entry which is preliminary data.</text>
</comment>
<dbReference type="AlphaFoldDB" id="A0A7C4W329"/>
<evidence type="ECO:0000259" key="1">
    <source>
        <dbReference type="PROSITE" id="PS50263"/>
    </source>
</evidence>
<dbReference type="SUPFAM" id="SSF56317">
    <property type="entry name" value="Carbon-nitrogen hydrolase"/>
    <property type="match status" value="1"/>
</dbReference>
<dbReference type="GO" id="GO:0016787">
    <property type="term" value="F:hydrolase activity"/>
    <property type="evidence" value="ECO:0007669"/>
    <property type="project" value="UniProtKB-KW"/>
</dbReference>
<evidence type="ECO:0000313" key="2">
    <source>
        <dbReference type="EMBL" id="HGE66629.1"/>
    </source>
</evidence>
<dbReference type="Gene3D" id="3.60.110.10">
    <property type="entry name" value="Carbon-nitrogen hydrolase"/>
    <property type="match status" value="1"/>
</dbReference>
<proteinExistence type="predicted"/>
<sequence>MKVAAVQCKVGVKEAFESAEKLISEGDCDLYLLPEYFSYKVNDTFLETSKETLKWLENVSKEFSATVAGNVIRKDEHYYNSLYIFKNGELLGYQDKIHPTRTERSLGIKCGCKIKIFEIDGVKIAALICADILYPELSRIPALKGAEIVLNPVVSFKHSVFPAKEFRHCLYFARCFDNAYAIVKAGGVGYTFTGEECVGRSLIATHRGIPAIYRDENAEELIQAEIDLKDIREYKEINYSLHDRNTKVLTELLNGGMEC</sequence>
<name>A0A7C4W329_9EURY</name>
<dbReference type="EMBL" id="DTAK01000001">
    <property type="protein sequence ID" value="HGU58657.1"/>
    <property type="molecule type" value="Genomic_DNA"/>
</dbReference>
<accession>A0A7C4W329</accession>
<organism evidence="3">
    <name type="scientific">Geoglobus ahangari</name>
    <dbReference type="NCBI Taxonomy" id="113653"/>
    <lineage>
        <taxon>Archaea</taxon>
        <taxon>Methanobacteriati</taxon>
        <taxon>Methanobacteriota</taxon>
        <taxon>Archaeoglobi</taxon>
        <taxon>Archaeoglobales</taxon>
        <taxon>Archaeoglobaceae</taxon>
        <taxon>Geoglobus</taxon>
    </lineage>
</organism>
<protein>
    <submittedName>
        <fullName evidence="3">Carbon-nitrogen hydrolase family protein</fullName>
    </submittedName>
</protein>
<dbReference type="Pfam" id="PF00795">
    <property type="entry name" value="CN_hydrolase"/>
    <property type="match status" value="1"/>
</dbReference>
<dbReference type="CDD" id="cd07197">
    <property type="entry name" value="nitrilase"/>
    <property type="match status" value="1"/>
</dbReference>
<keyword evidence="3" id="KW-0378">Hydrolase</keyword>
<dbReference type="InterPro" id="IPR036526">
    <property type="entry name" value="C-N_Hydrolase_sf"/>
</dbReference>
<dbReference type="PROSITE" id="PS50263">
    <property type="entry name" value="CN_HYDROLASE"/>
    <property type="match status" value="1"/>
</dbReference>
<gene>
    <name evidence="3" type="ORF">ENT89_00215</name>
    <name evidence="2" type="ORF">ENX77_05900</name>
</gene>
<feature type="domain" description="CN hydrolase" evidence="1">
    <location>
        <begin position="1"/>
        <end position="228"/>
    </location>
</feature>
<dbReference type="PANTHER" id="PTHR23088">
    <property type="entry name" value="NITRILASE-RELATED"/>
    <property type="match status" value="1"/>
</dbReference>
<dbReference type="PANTHER" id="PTHR23088:SF27">
    <property type="entry name" value="DEAMINATED GLUTATHIONE AMIDASE"/>
    <property type="match status" value="1"/>
</dbReference>